<evidence type="ECO:0000259" key="2">
    <source>
        <dbReference type="PROSITE" id="PS50053"/>
    </source>
</evidence>
<dbReference type="OrthoDB" id="267397at2759"/>
<feature type="compositionally biased region" description="Polar residues" evidence="1">
    <location>
        <begin position="334"/>
        <end position="350"/>
    </location>
</feature>
<proteinExistence type="predicted"/>
<dbReference type="Proteomes" id="UP000504634">
    <property type="component" value="Unplaced"/>
</dbReference>
<feature type="compositionally biased region" description="Acidic residues" evidence="1">
    <location>
        <begin position="103"/>
        <end position="129"/>
    </location>
</feature>
<keyword evidence="3" id="KW-1185">Reference proteome</keyword>
<dbReference type="SMART" id="SM00213">
    <property type="entry name" value="UBQ"/>
    <property type="match status" value="1"/>
</dbReference>
<reference evidence="4" key="1">
    <citation type="submission" date="2025-08" db="UniProtKB">
        <authorList>
            <consortium name="RefSeq"/>
        </authorList>
    </citation>
    <scope>IDENTIFICATION</scope>
    <source>
        <strain evidence="4">11010-0011.00</strain>
        <tissue evidence="4">Whole body</tissue>
    </source>
</reference>
<name>A0A6J2UDV5_DROLE</name>
<protein>
    <submittedName>
        <fullName evidence="4">Uncharacterized protein LOC115633278</fullName>
    </submittedName>
</protein>
<evidence type="ECO:0000256" key="1">
    <source>
        <dbReference type="SAM" id="MobiDB-lite"/>
    </source>
</evidence>
<gene>
    <name evidence="4" type="primary">LOC115633278</name>
</gene>
<feature type="compositionally biased region" description="Low complexity" evidence="1">
    <location>
        <begin position="318"/>
        <end position="333"/>
    </location>
</feature>
<dbReference type="Gene3D" id="3.10.20.90">
    <property type="entry name" value="Phosphatidylinositol 3-kinase Catalytic Subunit, Chain A, domain 1"/>
    <property type="match status" value="1"/>
</dbReference>
<evidence type="ECO:0000313" key="4">
    <source>
        <dbReference type="RefSeq" id="XP_030386549.1"/>
    </source>
</evidence>
<dbReference type="InterPro" id="IPR000626">
    <property type="entry name" value="Ubiquitin-like_dom"/>
</dbReference>
<feature type="domain" description="Ubiquitin-like" evidence="2">
    <location>
        <begin position="4"/>
        <end position="72"/>
    </location>
</feature>
<dbReference type="SUPFAM" id="SSF54236">
    <property type="entry name" value="Ubiquitin-like"/>
    <property type="match status" value="1"/>
</dbReference>
<organism evidence="3 4">
    <name type="scientific">Drosophila lebanonensis</name>
    <name type="common">Fruit fly</name>
    <name type="synonym">Scaptodrosophila lebanonensis</name>
    <dbReference type="NCBI Taxonomy" id="7225"/>
    <lineage>
        <taxon>Eukaryota</taxon>
        <taxon>Metazoa</taxon>
        <taxon>Ecdysozoa</taxon>
        <taxon>Arthropoda</taxon>
        <taxon>Hexapoda</taxon>
        <taxon>Insecta</taxon>
        <taxon>Pterygota</taxon>
        <taxon>Neoptera</taxon>
        <taxon>Endopterygota</taxon>
        <taxon>Diptera</taxon>
        <taxon>Brachycera</taxon>
        <taxon>Muscomorpha</taxon>
        <taxon>Ephydroidea</taxon>
        <taxon>Drosophilidae</taxon>
        <taxon>Scaptodrosophila</taxon>
    </lineage>
</organism>
<dbReference type="RefSeq" id="XP_030386549.1">
    <property type="nucleotide sequence ID" value="XM_030530689.1"/>
</dbReference>
<sequence>MHKMQIFVLTRDGKKSIYEAERFATVGELKARIGRQMCVPMGFSRLTYKGRMLSNDSILEDIGIKRLSTLELYWQPLVWSPKQYREKELHLEKLEEKERAGEQLDEDCETETEAEDEPSCDTVCEENEGGDLLNGSPDGRPTGSLQHLLQLSNGKLNEDLEDEEPVEEDISSISSDELEFLAAYRRCARSAQQSKQTDISNLIAEQHSSVCQCGPSSDVKEGDPAMEVAVDLPGAKTDVEISKETKLMPEAMKPKLSAEDEVDFKKLMERRVKALQDLKRYSAENLCLRQSLPRVTAMPPGFGAVCVSDPSFPTIKCSQSSSLSGSYHGAGSSTTQPLPGSAAGQGQQKLNPNKRMNNKKIKKNRKKK</sequence>
<dbReference type="GeneID" id="115633278"/>
<feature type="compositionally biased region" description="Basic residues" evidence="1">
    <location>
        <begin position="356"/>
        <end position="368"/>
    </location>
</feature>
<dbReference type="CDD" id="cd17039">
    <property type="entry name" value="Ubl_ubiquitin_like"/>
    <property type="match status" value="1"/>
</dbReference>
<dbReference type="Pfam" id="PF00240">
    <property type="entry name" value="ubiquitin"/>
    <property type="match status" value="1"/>
</dbReference>
<dbReference type="PROSITE" id="PS50053">
    <property type="entry name" value="UBIQUITIN_2"/>
    <property type="match status" value="1"/>
</dbReference>
<accession>A0A6J2UDV5</accession>
<dbReference type="InterPro" id="IPR029071">
    <property type="entry name" value="Ubiquitin-like_domsf"/>
</dbReference>
<feature type="region of interest" description="Disordered" evidence="1">
    <location>
        <begin position="96"/>
        <end position="145"/>
    </location>
</feature>
<dbReference type="AlphaFoldDB" id="A0A6J2UDV5"/>
<feature type="region of interest" description="Disordered" evidence="1">
    <location>
        <begin position="318"/>
        <end position="368"/>
    </location>
</feature>
<evidence type="ECO:0000313" key="3">
    <source>
        <dbReference type="Proteomes" id="UP000504634"/>
    </source>
</evidence>